<keyword evidence="10" id="KW-1185">Reference proteome</keyword>
<keyword evidence="6" id="KW-0560">Oxidoreductase</keyword>
<dbReference type="Proteomes" id="UP000094336">
    <property type="component" value="Unassembled WGS sequence"/>
</dbReference>
<evidence type="ECO:0000256" key="2">
    <source>
        <dbReference type="ARBA" id="ARBA00010139"/>
    </source>
</evidence>
<evidence type="ECO:0000256" key="5">
    <source>
        <dbReference type="ARBA" id="ARBA00022857"/>
    </source>
</evidence>
<keyword evidence="5" id="KW-0521">NADP</keyword>
<evidence type="ECO:0000259" key="8">
    <source>
        <dbReference type="Pfam" id="PF07992"/>
    </source>
</evidence>
<evidence type="ECO:0000256" key="7">
    <source>
        <dbReference type="ARBA" id="ARBA00023033"/>
    </source>
</evidence>
<dbReference type="EMBL" id="KV454430">
    <property type="protein sequence ID" value="ODQ80282.1"/>
    <property type="molecule type" value="Genomic_DNA"/>
</dbReference>
<evidence type="ECO:0000313" key="9">
    <source>
        <dbReference type="EMBL" id="ODQ80282.1"/>
    </source>
</evidence>
<dbReference type="PANTHER" id="PTHR43098">
    <property type="entry name" value="L-ORNITHINE N(5)-MONOOXYGENASE-RELATED"/>
    <property type="match status" value="1"/>
</dbReference>
<dbReference type="GeneID" id="30146568"/>
<dbReference type="Pfam" id="PF07992">
    <property type="entry name" value="Pyr_redox_2"/>
    <property type="match status" value="1"/>
</dbReference>
<evidence type="ECO:0000256" key="6">
    <source>
        <dbReference type="ARBA" id="ARBA00023002"/>
    </source>
</evidence>
<dbReference type="InterPro" id="IPR050775">
    <property type="entry name" value="FAD-binding_Monooxygenases"/>
</dbReference>
<evidence type="ECO:0000256" key="3">
    <source>
        <dbReference type="ARBA" id="ARBA00022630"/>
    </source>
</evidence>
<dbReference type="PANTHER" id="PTHR43098:SF3">
    <property type="entry name" value="L-ORNITHINE N(5)-MONOOXYGENASE-RELATED"/>
    <property type="match status" value="1"/>
</dbReference>
<dbReference type="STRING" id="984486.A0A1E3QTE5"/>
<keyword evidence="3" id="KW-0285">Flavoprotein</keyword>
<proteinExistence type="inferred from homology"/>
<evidence type="ECO:0000256" key="4">
    <source>
        <dbReference type="ARBA" id="ARBA00022827"/>
    </source>
</evidence>
<dbReference type="InterPro" id="IPR023753">
    <property type="entry name" value="FAD/NAD-binding_dom"/>
</dbReference>
<dbReference type="Gene3D" id="3.50.50.60">
    <property type="entry name" value="FAD/NAD(P)-binding domain"/>
    <property type="match status" value="2"/>
</dbReference>
<comment type="cofactor">
    <cofactor evidence="1">
        <name>FAD</name>
        <dbReference type="ChEBI" id="CHEBI:57692"/>
    </cofactor>
</comment>
<dbReference type="InterPro" id="IPR036188">
    <property type="entry name" value="FAD/NAD-bd_sf"/>
</dbReference>
<feature type="domain" description="FAD/NAD(P)-binding" evidence="8">
    <location>
        <begin position="8"/>
        <end position="206"/>
    </location>
</feature>
<reference evidence="10" key="1">
    <citation type="submission" date="2016-05" db="EMBL/GenBank/DDBJ databases">
        <title>Comparative genomics of biotechnologically important yeasts.</title>
        <authorList>
            <consortium name="DOE Joint Genome Institute"/>
            <person name="Riley R."/>
            <person name="Haridas S."/>
            <person name="Wolfe K.H."/>
            <person name="Lopes M.R."/>
            <person name="Hittinger C.T."/>
            <person name="Goker M."/>
            <person name="Salamov A."/>
            <person name="Wisecaver J."/>
            <person name="Long T.M."/>
            <person name="Aerts A.L."/>
            <person name="Barry K."/>
            <person name="Choi C."/>
            <person name="Clum A."/>
            <person name="Coughlan A.Y."/>
            <person name="Deshpande S."/>
            <person name="Douglass A.P."/>
            <person name="Hanson S.J."/>
            <person name="Klenk H.-P."/>
            <person name="Labutti K."/>
            <person name="Lapidus A."/>
            <person name="Lindquist E."/>
            <person name="Lipzen A."/>
            <person name="Meier-Kolthoff J.P."/>
            <person name="Ohm R.A."/>
            <person name="Otillar R.P."/>
            <person name="Pangilinan J."/>
            <person name="Peng Y."/>
            <person name="Rokas A."/>
            <person name="Rosa C.A."/>
            <person name="Scheuner C."/>
            <person name="Sibirny A.A."/>
            <person name="Slot J.C."/>
            <person name="Stielow J.B."/>
            <person name="Sun H."/>
            <person name="Kurtzman C.P."/>
            <person name="Blackwell M."/>
            <person name="Grigoriev I.V."/>
            <person name="Jeffries T.W."/>
        </authorList>
    </citation>
    <scope>NUCLEOTIDE SEQUENCE [LARGE SCALE GENOMIC DNA]</scope>
    <source>
        <strain evidence="10">NRRL Y-12698</strain>
    </source>
</reference>
<dbReference type="OrthoDB" id="74360at2759"/>
<keyword evidence="7" id="KW-0503">Monooxygenase</keyword>
<sequence>MTADTMYYDSIIVGAGFGGVKCMYDLRKLGYSVHGIDKGSTLGGVWHHNRYPGARVDSEVPVYQLFIKEAWEDWTFSERFPGWKEIQAYFAHADEKLKISKDYSFASTVTATHWDDESHTWTVTVTGEGAGMYKCKYLLLCTGFAAKKIIPPFKNLDTFKGVCFHTADWPWEGVDVKGKKVAVIGTGASGVQVIQEIGREVESLTVFQRSINTALPMRQRKLTVEEQQVLKPEYDKILGDALKTMGGNAFDTTWENAVDSTPEQRKALYDEKWAAGGFRFWSSNYQDAILNKEANRYAYEYWRNKVAHRVEDPRKLEILAPAESPYHIFTKRPCLEQWFYEIFNQDNVDIVDIKLDPITEFTATGIKTASQEFDFDIIVLATGFDAVTGGFDQIDIRGQGGVKLADRWKAGTFSHLGMTIAKMPNLFYLYGPHGPTAFSNGPSSTAVQADWIIRTVEFVERNDKGFIVPTEEAEKVWYKRVNDACNATLLPTTKSWYMGSNVPGKRVESLNYVSGIPAYVKDIEEAEKNGYVKDFVFAT</sequence>
<dbReference type="AlphaFoldDB" id="A0A1E3QTE5"/>
<comment type="similarity">
    <text evidence="2">Belongs to the FAD-binding monooxygenase family.</text>
</comment>
<organism evidence="9 10">
    <name type="scientific">Babjeviella inositovora NRRL Y-12698</name>
    <dbReference type="NCBI Taxonomy" id="984486"/>
    <lineage>
        <taxon>Eukaryota</taxon>
        <taxon>Fungi</taxon>
        <taxon>Dikarya</taxon>
        <taxon>Ascomycota</taxon>
        <taxon>Saccharomycotina</taxon>
        <taxon>Pichiomycetes</taxon>
        <taxon>Serinales incertae sedis</taxon>
        <taxon>Babjeviella</taxon>
    </lineage>
</organism>
<dbReference type="GO" id="GO:0004497">
    <property type="term" value="F:monooxygenase activity"/>
    <property type="evidence" value="ECO:0007669"/>
    <property type="project" value="UniProtKB-KW"/>
</dbReference>
<accession>A0A1E3QTE5</accession>
<keyword evidence="4" id="KW-0274">FAD</keyword>
<evidence type="ECO:0000256" key="1">
    <source>
        <dbReference type="ARBA" id="ARBA00001974"/>
    </source>
</evidence>
<dbReference type="SUPFAM" id="SSF51905">
    <property type="entry name" value="FAD/NAD(P)-binding domain"/>
    <property type="match status" value="2"/>
</dbReference>
<name>A0A1E3QTE5_9ASCO</name>
<protein>
    <recommendedName>
        <fullName evidence="8">FAD/NAD(P)-binding domain-containing protein</fullName>
    </recommendedName>
</protein>
<dbReference type="PRINTS" id="PR00411">
    <property type="entry name" value="PNDRDTASEI"/>
</dbReference>
<dbReference type="RefSeq" id="XP_018985610.1">
    <property type="nucleotide sequence ID" value="XM_019128715.1"/>
</dbReference>
<gene>
    <name evidence="9" type="ORF">BABINDRAFT_161247</name>
</gene>
<evidence type="ECO:0000313" key="10">
    <source>
        <dbReference type="Proteomes" id="UP000094336"/>
    </source>
</evidence>